<accession>A0ABP9P2Q5</accession>
<evidence type="ECO:0000259" key="4">
    <source>
        <dbReference type="SMART" id="SM00363"/>
    </source>
</evidence>
<dbReference type="EMBL" id="BAABIA010000004">
    <property type="protein sequence ID" value="GAA5139723.1"/>
    <property type="molecule type" value="Genomic_DNA"/>
</dbReference>
<dbReference type="CDD" id="cd00165">
    <property type="entry name" value="S4"/>
    <property type="match status" value="1"/>
</dbReference>
<dbReference type="PIRSF" id="PIRSF005578">
    <property type="entry name" value="TlyA"/>
    <property type="match status" value="1"/>
</dbReference>
<dbReference type="InterPro" id="IPR004538">
    <property type="entry name" value="Hemolysin_A/TlyA"/>
</dbReference>
<dbReference type="NCBIfam" id="TIGR00478">
    <property type="entry name" value="tly"/>
    <property type="match status" value="1"/>
</dbReference>
<dbReference type="InterPro" id="IPR002942">
    <property type="entry name" value="S4_RNA-bd"/>
</dbReference>
<sequence length="248" mass="27455">MARIRIDLALVQRGLVPSREQAKRLIMAGEVFLGEELITKPGWLVRQDAALRVKEPPRYVSRGGFKMEGALEHFGIDVTGLTAMDVGASTGGFTDCLLQRGAVKVYAFDVGTNQMVWKLRSDPRVVCRENFNVRHLVPADVPESVDFIVADVSFISLTLVLPGALSVLKPGGQALVLVKPQFELSREEVGKGGIVREPELHVKACTRIQTFVESRSELEWRGLVESSIQGTDGNREFLAWFAKRILPE</sequence>
<dbReference type="Proteomes" id="UP001499852">
    <property type="component" value="Unassembled WGS sequence"/>
</dbReference>
<dbReference type="RefSeq" id="WP_345736330.1">
    <property type="nucleotide sequence ID" value="NZ_BAABIA010000004.1"/>
</dbReference>
<dbReference type="PROSITE" id="PS50889">
    <property type="entry name" value="S4"/>
    <property type="match status" value="1"/>
</dbReference>
<evidence type="ECO:0000256" key="3">
    <source>
        <dbReference type="PROSITE-ProRule" id="PRU00182"/>
    </source>
</evidence>
<dbReference type="PANTHER" id="PTHR32319">
    <property type="entry name" value="BACTERIAL HEMOLYSIN-LIKE PROTEIN"/>
    <property type="match status" value="1"/>
</dbReference>
<dbReference type="PANTHER" id="PTHR32319:SF0">
    <property type="entry name" value="BACTERIAL HEMOLYSIN-LIKE PROTEIN"/>
    <property type="match status" value="1"/>
</dbReference>
<evidence type="ECO:0000313" key="5">
    <source>
        <dbReference type="EMBL" id="GAA5139723.1"/>
    </source>
</evidence>
<gene>
    <name evidence="5" type="ORF">GCM10023213_20950</name>
</gene>
<evidence type="ECO:0000313" key="6">
    <source>
        <dbReference type="Proteomes" id="UP001499852"/>
    </source>
</evidence>
<keyword evidence="6" id="KW-1185">Reference proteome</keyword>
<dbReference type="InterPro" id="IPR002877">
    <property type="entry name" value="RNA_MeTrfase_FtsJ_dom"/>
</dbReference>
<reference evidence="6" key="1">
    <citation type="journal article" date="2019" name="Int. J. Syst. Evol. Microbiol.">
        <title>The Global Catalogue of Microorganisms (GCM) 10K type strain sequencing project: providing services to taxonomists for standard genome sequencing and annotation.</title>
        <authorList>
            <consortium name="The Broad Institute Genomics Platform"/>
            <consortium name="The Broad Institute Genome Sequencing Center for Infectious Disease"/>
            <person name="Wu L."/>
            <person name="Ma J."/>
        </authorList>
    </citation>
    <scope>NUCLEOTIDE SEQUENCE [LARGE SCALE GENOMIC DNA]</scope>
    <source>
        <strain evidence="6">JCM 18053</strain>
    </source>
</reference>
<dbReference type="Pfam" id="PF01479">
    <property type="entry name" value="S4"/>
    <property type="match status" value="1"/>
</dbReference>
<proteinExistence type="inferred from homology"/>
<dbReference type="SUPFAM" id="SSF53335">
    <property type="entry name" value="S-adenosyl-L-methionine-dependent methyltransferases"/>
    <property type="match status" value="1"/>
</dbReference>
<protein>
    <submittedName>
        <fullName evidence="5">TlyA family rRNA (Cytidine-2'-O)-methyltransferase</fullName>
    </submittedName>
</protein>
<evidence type="ECO:0000256" key="1">
    <source>
        <dbReference type="ARBA" id="ARBA00022884"/>
    </source>
</evidence>
<dbReference type="SUPFAM" id="SSF55174">
    <property type="entry name" value="Alpha-L RNA-binding motif"/>
    <property type="match status" value="1"/>
</dbReference>
<dbReference type="CDD" id="cd02440">
    <property type="entry name" value="AdoMet_MTases"/>
    <property type="match status" value="1"/>
</dbReference>
<dbReference type="InterPro" id="IPR047048">
    <property type="entry name" value="TlyA"/>
</dbReference>
<dbReference type="InterPro" id="IPR036986">
    <property type="entry name" value="S4_RNA-bd_sf"/>
</dbReference>
<dbReference type="Gene3D" id="3.40.50.150">
    <property type="entry name" value="Vaccinia Virus protein VP39"/>
    <property type="match status" value="1"/>
</dbReference>
<keyword evidence="1 3" id="KW-0694">RNA-binding</keyword>
<name>A0ABP9P2Q5_9BACT</name>
<comment type="similarity">
    <text evidence="2">Belongs to the TlyA family.</text>
</comment>
<feature type="domain" description="RNA-binding S4" evidence="4">
    <location>
        <begin position="4"/>
        <end position="68"/>
    </location>
</feature>
<dbReference type="SMART" id="SM00363">
    <property type="entry name" value="S4"/>
    <property type="match status" value="1"/>
</dbReference>
<dbReference type="Pfam" id="PF01728">
    <property type="entry name" value="FtsJ"/>
    <property type="match status" value="1"/>
</dbReference>
<evidence type="ECO:0000256" key="2">
    <source>
        <dbReference type="ARBA" id="ARBA00029460"/>
    </source>
</evidence>
<comment type="caution">
    <text evidence="5">The sequence shown here is derived from an EMBL/GenBank/DDBJ whole genome shotgun (WGS) entry which is preliminary data.</text>
</comment>
<dbReference type="InterPro" id="IPR029063">
    <property type="entry name" value="SAM-dependent_MTases_sf"/>
</dbReference>
<dbReference type="Gene3D" id="3.10.290.10">
    <property type="entry name" value="RNA-binding S4 domain"/>
    <property type="match status" value="1"/>
</dbReference>
<organism evidence="5 6">
    <name type="scientific">Prosthecobacter algae</name>
    <dbReference type="NCBI Taxonomy" id="1144682"/>
    <lineage>
        <taxon>Bacteria</taxon>
        <taxon>Pseudomonadati</taxon>
        <taxon>Verrucomicrobiota</taxon>
        <taxon>Verrucomicrobiia</taxon>
        <taxon>Verrucomicrobiales</taxon>
        <taxon>Verrucomicrobiaceae</taxon>
        <taxon>Prosthecobacter</taxon>
    </lineage>
</organism>